<feature type="transmembrane region" description="Helical" evidence="9">
    <location>
        <begin position="31"/>
        <end position="52"/>
    </location>
</feature>
<feature type="transmembrane region" description="Helical" evidence="9">
    <location>
        <begin position="97"/>
        <end position="119"/>
    </location>
</feature>
<evidence type="ECO:0000256" key="3">
    <source>
        <dbReference type="ARBA" id="ARBA00022475"/>
    </source>
</evidence>
<evidence type="ECO:0000256" key="6">
    <source>
        <dbReference type="ARBA" id="ARBA00022692"/>
    </source>
</evidence>
<dbReference type="GO" id="GO:0005886">
    <property type="term" value="C:plasma membrane"/>
    <property type="evidence" value="ECO:0007669"/>
    <property type="project" value="UniProtKB-SubCell"/>
</dbReference>
<keyword evidence="6 9" id="KW-0812">Transmembrane</keyword>
<dbReference type="Proteomes" id="UP000434036">
    <property type="component" value="Unassembled WGS sequence"/>
</dbReference>
<keyword evidence="2" id="KW-0813">Transport</keyword>
<reference evidence="10 11" key="2">
    <citation type="submission" date="2020-01" db="EMBL/GenBank/DDBJ databases">
        <title>Clostridiaceae sp. nov. isolated from the gut of human by culturomics.</title>
        <authorList>
            <person name="Chang Y."/>
        </authorList>
    </citation>
    <scope>NUCLEOTIDE SEQUENCE [LARGE SCALE GENOMIC DNA]</scope>
    <source>
        <strain evidence="10 11">DONG20-135</strain>
    </source>
</reference>
<keyword evidence="7 9" id="KW-1133">Transmembrane helix</keyword>
<dbReference type="EMBL" id="WUUQ01000001">
    <property type="protein sequence ID" value="MXQ72820.1"/>
    <property type="molecule type" value="Genomic_DNA"/>
</dbReference>
<evidence type="ECO:0000313" key="11">
    <source>
        <dbReference type="Proteomes" id="UP000434036"/>
    </source>
</evidence>
<evidence type="ECO:0000256" key="5">
    <source>
        <dbReference type="ARBA" id="ARBA00022683"/>
    </source>
</evidence>
<dbReference type="GO" id="GO:0009401">
    <property type="term" value="P:phosphoenolpyruvate-dependent sugar phosphotransferase system"/>
    <property type="evidence" value="ECO:0007669"/>
    <property type="project" value="UniProtKB-KW"/>
</dbReference>
<dbReference type="InterPro" id="IPR004700">
    <property type="entry name" value="PTS_IIC_man"/>
</dbReference>
<feature type="transmembrane region" description="Helical" evidence="9">
    <location>
        <begin position="139"/>
        <end position="163"/>
    </location>
</feature>
<evidence type="ECO:0000256" key="4">
    <source>
        <dbReference type="ARBA" id="ARBA00022597"/>
    </source>
</evidence>
<dbReference type="AlphaFoldDB" id="A0A6N8U4D4"/>
<name>A0A6N8U4D4_9FIRM</name>
<keyword evidence="4 10" id="KW-0762">Sugar transport</keyword>
<dbReference type="RefSeq" id="WP_160624300.1">
    <property type="nucleotide sequence ID" value="NZ_WUUQ01000001.1"/>
</dbReference>
<protein>
    <submittedName>
        <fullName evidence="10">PTS sugar transporter subunit IIC</fullName>
    </submittedName>
</protein>
<dbReference type="InterPro" id="IPR050303">
    <property type="entry name" value="GatZ_KbaZ_carbometab"/>
</dbReference>
<feature type="transmembrane region" description="Helical" evidence="9">
    <location>
        <begin position="6"/>
        <end position="24"/>
    </location>
</feature>
<evidence type="ECO:0000256" key="7">
    <source>
        <dbReference type="ARBA" id="ARBA00022989"/>
    </source>
</evidence>
<comment type="caution">
    <text evidence="10">The sequence shown here is derived from an EMBL/GenBank/DDBJ whole genome shotgun (WGS) entry which is preliminary data.</text>
</comment>
<dbReference type="PROSITE" id="PS51106">
    <property type="entry name" value="PTS_EIIC_TYPE_4"/>
    <property type="match status" value="1"/>
</dbReference>
<comment type="subcellular location">
    <subcellularLocation>
        <location evidence="1">Cell membrane</location>
        <topology evidence="1">Multi-pass membrane protein</topology>
    </subcellularLocation>
</comment>
<dbReference type="PANTHER" id="PTHR32502:SF8">
    <property type="entry name" value="N-ACETYLGALACTOSAMINE PERMEASE IIC COMPONENT 1"/>
    <property type="match status" value="1"/>
</dbReference>
<feature type="transmembrane region" description="Helical" evidence="9">
    <location>
        <begin position="175"/>
        <end position="197"/>
    </location>
</feature>
<keyword evidence="5" id="KW-0598">Phosphotransferase system</keyword>
<proteinExistence type="predicted"/>
<accession>A0A6N8U4D4</accession>
<sequence length="265" mass="27353">MDIIQIILLAVLTFIIAIDQFSLTEIISRPIINCTLIGLILGDMKTGLMLGGTYELAMVGNMPVGGAQPPNAILGGIVAMVFAVKSGLGINAAIGACMIFALFGQYVVTLTFTIMSGFMAKADKAAANADPKGIRNVNLISMCILGGLFAALAVAAYVGGTAAQEPLNELQKNASWIMGGLSAAGGMMRFVGFAILLKIMLSNDLWGFLLAGFGASIVIGASPVGSATLIILAFIGFAIAFYDYQLNVKIKENAGNGNGGMTDGI</sequence>
<keyword evidence="11" id="KW-1185">Reference proteome</keyword>
<gene>
    <name evidence="10" type="ORF">GSF08_02515</name>
</gene>
<evidence type="ECO:0000256" key="9">
    <source>
        <dbReference type="SAM" id="Phobius"/>
    </source>
</evidence>
<evidence type="ECO:0000256" key="2">
    <source>
        <dbReference type="ARBA" id="ARBA00022448"/>
    </source>
</evidence>
<organism evidence="10 11">
    <name type="scientific">Copranaerobaculum intestinale</name>
    <dbReference type="NCBI Taxonomy" id="2692629"/>
    <lineage>
        <taxon>Bacteria</taxon>
        <taxon>Bacillati</taxon>
        <taxon>Bacillota</taxon>
        <taxon>Erysipelotrichia</taxon>
        <taxon>Erysipelotrichales</taxon>
        <taxon>Erysipelotrichaceae</taxon>
        <taxon>Copranaerobaculum</taxon>
    </lineage>
</organism>
<keyword evidence="8 9" id="KW-0472">Membrane</keyword>
<feature type="transmembrane region" description="Helical" evidence="9">
    <location>
        <begin position="72"/>
        <end position="90"/>
    </location>
</feature>
<dbReference type="PANTHER" id="PTHR32502">
    <property type="entry name" value="N-ACETYLGALACTOSAMINE PERMEASE II COMPONENT-RELATED"/>
    <property type="match status" value="1"/>
</dbReference>
<feature type="transmembrane region" description="Helical" evidence="9">
    <location>
        <begin position="209"/>
        <end position="242"/>
    </location>
</feature>
<evidence type="ECO:0000313" key="10">
    <source>
        <dbReference type="EMBL" id="MXQ72820.1"/>
    </source>
</evidence>
<keyword evidence="3" id="KW-1003">Cell membrane</keyword>
<dbReference type="Pfam" id="PF03609">
    <property type="entry name" value="EII-Sor"/>
    <property type="match status" value="1"/>
</dbReference>
<evidence type="ECO:0000256" key="1">
    <source>
        <dbReference type="ARBA" id="ARBA00004651"/>
    </source>
</evidence>
<evidence type="ECO:0000256" key="8">
    <source>
        <dbReference type="ARBA" id="ARBA00023136"/>
    </source>
</evidence>
<reference evidence="10 11" key="1">
    <citation type="submission" date="2019-12" db="EMBL/GenBank/DDBJ databases">
        <authorList>
            <person name="Yang R."/>
        </authorList>
    </citation>
    <scope>NUCLEOTIDE SEQUENCE [LARGE SCALE GENOMIC DNA]</scope>
    <source>
        <strain evidence="10 11">DONG20-135</strain>
    </source>
</reference>